<keyword evidence="7" id="KW-1185">Reference proteome</keyword>
<protein>
    <recommendedName>
        <fullName evidence="4">Oxidation resistance protein 1</fullName>
    </recommendedName>
</protein>
<feature type="region of interest" description="Disordered" evidence="5">
    <location>
        <begin position="154"/>
        <end position="173"/>
    </location>
</feature>
<evidence type="ECO:0000313" key="7">
    <source>
        <dbReference type="Proteomes" id="UP000322000"/>
    </source>
</evidence>
<organism evidence="7 8">
    <name type="scientific">Trichoplusia ni</name>
    <name type="common">Cabbage looper</name>
    <dbReference type="NCBI Taxonomy" id="7111"/>
    <lineage>
        <taxon>Eukaryota</taxon>
        <taxon>Metazoa</taxon>
        <taxon>Ecdysozoa</taxon>
        <taxon>Arthropoda</taxon>
        <taxon>Hexapoda</taxon>
        <taxon>Insecta</taxon>
        <taxon>Pterygota</taxon>
        <taxon>Neoptera</taxon>
        <taxon>Endopterygota</taxon>
        <taxon>Lepidoptera</taxon>
        <taxon>Glossata</taxon>
        <taxon>Ditrysia</taxon>
        <taxon>Noctuoidea</taxon>
        <taxon>Noctuidae</taxon>
        <taxon>Plusiinae</taxon>
        <taxon>Trichoplusia</taxon>
    </lineage>
</organism>
<gene>
    <name evidence="8" type="primary">LOC113507684</name>
</gene>
<dbReference type="GeneID" id="113507684"/>
<reference evidence="8" key="1">
    <citation type="submission" date="2025-08" db="UniProtKB">
        <authorList>
            <consortium name="RefSeq"/>
        </authorList>
    </citation>
    <scope>IDENTIFICATION</scope>
</reference>
<dbReference type="PANTHER" id="PTHR23354">
    <property type="entry name" value="NUCLEOLAR PROTEIN 7/ESTROGEN RECEPTOR COACTIVATOR-RELATED"/>
    <property type="match status" value="1"/>
</dbReference>
<dbReference type="SMART" id="SM00584">
    <property type="entry name" value="TLDc"/>
    <property type="match status" value="1"/>
</dbReference>
<dbReference type="InterPro" id="IPR006571">
    <property type="entry name" value="TLDc_dom"/>
</dbReference>
<evidence type="ECO:0000256" key="3">
    <source>
        <dbReference type="ARBA" id="ARBA00023128"/>
    </source>
</evidence>
<keyword evidence="3" id="KW-0496">Mitochondrion</keyword>
<proteinExistence type="inferred from homology"/>
<evidence type="ECO:0000256" key="5">
    <source>
        <dbReference type="SAM" id="MobiDB-lite"/>
    </source>
</evidence>
<accession>A0A7E5X1Y8</accession>
<evidence type="ECO:0000256" key="2">
    <source>
        <dbReference type="ARBA" id="ARBA00009540"/>
    </source>
</evidence>
<dbReference type="GO" id="GO:0006979">
    <property type="term" value="P:response to oxidative stress"/>
    <property type="evidence" value="ECO:0007669"/>
    <property type="project" value="TreeGrafter"/>
</dbReference>
<evidence type="ECO:0000256" key="1">
    <source>
        <dbReference type="ARBA" id="ARBA00004173"/>
    </source>
</evidence>
<dbReference type="AlphaFoldDB" id="A0A7E5X1Y8"/>
<dbReference type="Pfam" id="PF07534">
    <property type="entry name" value="TLD"/>
    <property type="match status" value="2"/>
</dbReference>
<dbReference type="GO" id="GO:0005634">
    <property type="term" value="C:nucleus"/>
    <property type="evidence" value="ECO:0007669"/>
    <property type="project" value="TreeGrafter"/>
</dbReference>
<comment type="similarity">
    <text evidence="2">Belongs to the OXR1 family.</text>
</comment>
<evidence type="ECO:0000313" key="8">
    <source>
        <dbReference type="RefSeq" id="XP_026746406.1"/>
    </source>
</evidence>
<sequence length="252" mass="28651">MQTVKWIEMVRLGPTTTERSSTYDDEKVLSMSDELRRALYSSGASIDMEFSPPDLIGTSEVFTMEHREKLCSVLPARAQGYMWSLTFSTSQHGFSLASMYRKMQRVDSPVLLVIQDTDNNVFGALTSTALHPSEHFYGTGESLLFSFQPVEDTRRASQPADTDKEDNKDDKDDQVAPVKTKFKYWGWTGDNMYFIRGSNDNISIGAGDGKFGLWLDGDLYLGRTQRCKTYGNEPLTTREDFIVKIMECWTFI</sequence>
<name>A0A7E5X1Y8_TRINI</name>
<evidence type="ECO:0000256" key="4">
    <source>
        <dbReference type="ARBA" id="ARBA00040604"/>
    </source>
</evidence>
<dbReference type="Proteomes" id="UP000322000">
    <property type="component" value="Unplaced"/>
</dbReference>
<dbReference type="GO" id="GO:0005739">
    <property type="term" value="C:mitochondrion"/>
    <property type="evidence" value="ECO:0007669"/>
    <property type="project" value="UniProtKB-SubCell"/>
</dbReference>
<dbReference type="PANTHER" id="PTHR23354:SF62">
    <property type="entry name" value="MUSTARD, ISOFORM V"/>
    <property type="match status" value="1"/>
</dbReference>
<dbReference type="PROSITE" id="PS51886">
    <property type="entry name" value="TLDC"/>
    <property type="match status" value="1"/>
</dbReference>
<feature type="domain" description="TLDc" evidence="6">
    <location>
        <begin position="60"/>
        <end position="252"/>
    </location>
</feature>
<comment type="subcellular location">
    <subcellularLocation>
        <location evidence="1">Mitochondrion</location>
    </subcellularLocation>
</comment>
<evidence type="ECO:0000259" key="6">
    <source>
        <dbReference type="PROSITE" id="PS51886"/>
    </source>
</evidence>
<dbReference type="RefSeq" id="XP_026746406.1">
    <property type="nucleotide sequence ID" value="XM_026890605.1"/>
</dbReference>
<dbReference type="CTD" id="45467"/>